<dbReference type="InterPro" id="IPR014722">
    <property type="entry name" value="Rib_uL2_dom2"/>
</dbReference>
<sequence>MSKINAVSIKPGNILQHDGGLWVAVKVVHVKPGKGGAFAQCELKNIEDGRKLNERFRTSDTVEQIHLDQKEYSFLYEQGDMLVFMDQETYEQIELAKDFVGDDQVRFLQDGMVVKLQLFEERPISIALPEHVVLVIVEADAVVKNQTASSSYKPAKADNGMRILIPPYMEAGERVLVSTETGEYLRRAD</sequence>
<evidence type="ECO:0000256" key="6">
    <source>
        <dbReference type="ARBA" id="ARBA00022917"/>
    </source>
</evidence>
<evidence type="ECO:0000313" key="12">
    <source>
        <dbReference type="EMBL" id="MBR7621538.1"/>
    </source>
</evidence>
<dbReference type="FunFam" id="2.40.50.140:FF:000009">
    <property type="entry name" value="Elongation factor P"/>
    <property type="match status" value="1"/>
</dbReference>
<keyword evidence="4 7" id="KW-0963">Cytoplasm</keyword>
<feature type="domain" description="Elongation factor P C-terminal" evidence="10">
    <location>
        <begin position="132"/>
        <end position="187"/>
    </location>
</feature>
<dbReference type="GO" id="GO:0043043">
    <property type="term" value="P:peptide biosynthetic process"/>
    <property type="evidence" value="ECO:0007669"/>
    <property type="project" value="InterPro"/>
</dbReference>
<dbReference type="AlphaFoldDB" id="A0A941D6A5"/>
<dbReference type="Pfam" id="PF09285">
    <property type="entry name" value="Elong-fact-P_C"/>
    <property type="match status" value="1"/>
</dbReference>
<evidence type="ECO:0000256" key="7">
    <source>
        <dbReference type="HAMAP-Rule" id="MF_00141"/>
    </source>
</evidence>
<dbReference type="Gene3D" id="2.40.50.140">
    <property type="entry name" value="Nucleic acid-binding proteins"/>
    <property type="match status" value="2"/>
</dbReference>
<evidence type="ECO:0000256" key="3">
    <source>
        <dbReference type="ARBA" id="ARBA00009479"/>
    </source>
</evidence>
<dbReference type="GO" id="GO:0005829">
    <property type="term" value="C:cytosol"/>
    <property type="evidence" value="ECO:0007669"/>
    <property type="project" value="UniProtKB-ARBA"/>
</dbReference>
<dbReference type="NCBIfam" id="TIGR00038">
    <property type="entry name" value="efp"/>
    <property type="match status" value="1"/>
</dbReference>
<dbReference type="InterPro" id="IPR001059">
    <property type="entry name" value="Transl_elong_P/YeiP_cen"/>
</dbReference>
<dbReference type="SUPFAM" id="SSF50249">
    <property type="entry name" value="Nucleic acid-binding proteins"/>
    <property type="match status" value="2"/>
</dbReference>
<accession>A0A941D6A5</accession>
<comment type="pathway">
    <text evidence="2 7">Protein biosynthesis; polypeptide chain elongation.</text>
</comment>
<dbReference type="Pfam" id="PF08207">
    <property type="entry name" value="EFP_N"/>
    <property type="match status" value="1"/>
</dbReference>
<evidence type="ECO:0000259" key="11">
    <source>
        <dbReference type="SMART" id="SM01185"/>
    </source>
</evidence>
<dbReference type="InterPro" id="IPR020599">
    <property type="entry name" value="Transl_elong_fac_P/YeiP"/>
</dbReference>
<gene>
    <name evidence="7 12" type="primary">efp</name>
    <name evidence="12" type="ORF">JKL49_19255</name>
</gene>
<comment type="subcellular location">
    <subcellularLocation>
        <location evidence="1 7">Cytoplasm</location>
    </subcellularLocation>
</comment>
<dbReference type="CDD" id="cd05794">
    <property type="entry name" value="S1_EF-P_repeat_2"/>
    <property type="match status" value="1"/>
</dbReference>
<evidence type="ECO:0000259" key="10">
    <source>
        <dbReference type="SMART" id="SM00841"/>
    </source>
</evidence>
<keyword evidence="5 7" id="KW-0251">Elongation factor</keyword>
<comment type="similarity">
    <text evidence="3 7 9">Belongs to the elongation factor P family.</text>
</comment>
<proteinExistence type="inferred from homology"/>
<dbReference type="CDD" id="cd04470">
    <property type="entry name" value="S1_EF-P_repeat_1"/>
    <property type="match status" value="1"/>
</dbReference>
<reference evidence="12" key="1">
    <citation type="submission" date="2021-04" db="EMBL/GenBank/DDBJ databases">
        <title>Draft genome assembly of strain Phenylobacterium sp. 20VBR1 using MiniION and Illumina platforms.</title>
        <authorList>
            <person name="Thomas F.A."/>
            <person name="Krishnan K.P."/>
            <person name="Sinha R.K."/>
        </authorList>
    </citation>
    <scope>NUCLEOTIDE SEQUENCE</scope>
    <source>
        <strain evidence="12">20VBR1</strain>
    </source>
</reference>
<evidence type="ECO:0000256" key="5">
    <source>
        <dbReference type="ARBA" id="ARBA00022768"/>
    </source>
</evidence>
<evidence type="ECO:0000256" key="9">
    <source>
        <dbReference type="RuleBase" id="RU004389"/>
    </source>
</evidence>
<evidence type="ECO:0000256" key="1">
    <source>
        <dbReference type="ARBA" id="ARBA00004496"/>
    </source>
</evidence>
<dbReference type="PIRSF" id="PIRSF005901">
    <property type="entry name" value="EF-P"/>
    <property type="match status" value="1"/>
</dbReference>
<dbReference type="GO" id="GO:0003746">
    <property type="term" value="F:translation elongation factor activity"/>
    <property type="evidence" value="ECO:0007669"/>
    <property type="project" value="UniProtKB-UniRule"/>
</dbReference>
<dbReference type="RefSeq" id="WP_215343057.1">
    <property type="nucleotide sequence ID" value="NZ_JAGSGD010000002.1"/>
</dbReference>
<dbReference type="PANTHER" id="PTHR30053:SF14">
    <property type="entry name" value="TRANSLATION ELONGATION FACTOR KOW-LIKE DOMAIN-CONTAINING PROTEIN"/>
    <property type="match status" value="1"/>
</dbReference>
<protein>
    <recommendedName>
        <fullName evidence="7 8">Elongation factor P</fullName>
        <shortName evidence="7">EF-P</shortName>
    </recommendedName>
</protein>
<dbReference type="InterPro" id="IPR013185">
    <property type="entry name" value="Transl_elong_KOW-like"/>
</dbReference>
<comment type="caution">
    <text evidence="12">The sequence shown here is derived from an EMBL/GenBank/DDBJ whole genome shotgun (WGS) entry which is preliminary data.</text>
</comment>
<keyword evidence="13" id="KW-1185">Reference proteome</keyword>
<dbReference type="InterPro" id="IPR011768">
    <property type="entry name" value="Transl_elongation_fac_P"/>
</dbReference>
<dbReference type="NCBIfam" id="NF001810">
    <property type="entry name" value="PRK00529.1"/>
    <property type="match status" value="1"/>
</dbReference>
<dbReference type="SUPFAM" id="SSF50104">
    <property type="entry name" value="Translation proteins SH3-like domain"/>
    <property type="match status" value="1"/>
</dbReference>
<dbReference type="HAMAP" id="MF_00141">
    <property type="entry name" value="EF_P"/>
    <property type="match status" value="1"/>
</dbReference>
<dbReference type="Gene3D" id="2.30.30.30">
    <property type="match status" value="1"/>
</dbReference>
<dbReference type="InterPro" id="IPR012340">
    <property type="entry name" value="NA-bd_OB-fold"/>
</dbReference>
<dbReference type="Pfam" id="PF01132">
    <property type="entry name" value="EFP"/>
    <property type="match status" value="1"/>
</dbReference>
<dbReference type="InterPro" id="IPR008991">
    <property type="entry name" value="Translation_prot_SH3-like_sf"/>
</dbReference>
<dbReference type="PANTHER" id="PTHR30053">
    <property type="entry name" value="ELONGATION FACTOR P"/>
    <property type="match status" value="1"/>
</dbReference>
<dbReference type="Proteomes" id="UP000622580">
    <property type="component" value="Unassembled WGS sequence"/>
</dbReference>
<dbReference type="SMART" id="SM00841">
    <property type="entry name" value="Elong-fact-P_C"/>
    <property type="match status" value="1"/>
</dbReference>
<evidence type="ECO:0000256" key="4">
    <source>
        <dbReference type="ARBA" id="ARBA00022490"/>
    </source>
</evidence>
<evidence type="ECO:0000313" key="13">
    <source>
        <dbReference type="Proteomes" id="UP000622580"/>
    </source>
</evidence>
<dbReference type="FunFam" id="2.30.30.30:FF:000003">
    <property type="entry name" value="Elongation factor P"/>
    <property type="match status" value="1"/>
</dbReference>
<dbReference type="EMBL" id="JAGSGD010000002">
    <property type="protein sequence ID" value="MBR7621538.1"/>
    <property type="molecule type" value="Genomic_DNA"/>
</dbReference>
<dbReference type="SMART" id="SM01185">
    <property type="entry name" value="EFP"/>
    <property type="match status" value="1"/>
</dbReference>
<dbReference type="InterPro" id="IPR015365">
    <property type="entry name" value="Elong-fact-P_C"/>
</dbReference>
<comment type="function">
    <text evidence="7">Involved in peptide bond synthesis. Stimulates efficient translation and peptide-bond synthesis on native or reconstituted 70S ribosomes in vitro. Probably functions indirectly by altering the affinity of the ribosome for aminoacyl-tRNA, thus increasing their reactivity as acceptors for peptidyl transferase.</text>
</comment>
<name>A0A941D6A5_9CAUL</name>
<dbReference type="FunFam" id="2.40.50.140:FF:000004">
    <property type="entry name" value="Elongation factor P"/>
    <property type="match status" value="1"/>
</dbReference>
<feature type="domain" description="Translation elongation factor P/YeiP central" evidence="11">
    <location>
        <begin position="69"/>
        <end position="124"/>
    </location>
</feature>
<evidence type="ECO:0000256" key="2">
    <source>
        <dbReference type="ARBA" id="ARBA00004815"/>
    </source>
</evidence>
<evidence type="ECO:0000256" key="8">
    <source>
        <dbReference type="NCBIfam" id="TIGR00038"/>
    </source>
</evidence>
<keyword evidence="6 7" id="KW-0648">Protein biosynthesis</keyword>
<organism evidence="12 13">
    <name type="scientific">Phenylobacterium glaciei</name>
    <dbReference type="NCBI Taxonomy" id="2803784"/>
    <lineage>
        <taxon>Bacteria</taxon>
        <taxon>Pseudomonadati</taxon>
        <taxon>Pseudomonadota</taxon>
        <taxon>Alphaproteobacteria</taxon>
        <taxon>Caulobacterales</taxon>
        <taxon>Caulobacteraceae</taxon>
        <taxon>Phenylobacterium</taxon>
    </lineage>
</organism>